<dbReference type="STRING" id="1449976.KALB_5565"/>
<feature type="transmembrane region" description="Helical" evidence="6">
    <location>
        <begin position="269"/>
        <end position="293"/>
    </location>
</feature>
<dbReference type="eggNOG" id="COG0477">
    <property type="taxonomic scope" value="Bacteria"/>
</dbReference>
<evidence type="ECO:0000313" key="8">
    <source>
        <dbReference type="EMBL" id="AHH98927.1"/>
    </source>
</evidence>
<feature type="transmembrane region" description="Helical" evidence="6">
    <location>
        <begin position="365"/>
        <end position="392"/>
    </location>
</feature>
<dbReference type="InterPro" id="IPR011701">
    <property type="entry name" value="MFS"/>
</dbReference>
<dbReference type="InterPro" id="IPR036259">
    <property type="entry name" value="MFS_trans_sf"/>
</dbReference>
<evidence type="ECO:0000256" key="6">
    <source>
        <dbReference type="SAM" id="Phobius"/>
    </source>
</evidence>
<dbReference type="EMBL" id="CP007155">
    <property type="protein sequence ID" value="AHH98927.1"/>
    <property type="molecule type" value="Genomic_DNA"/>
</dbReference>
<feature type="transmembrane region" description="Helical" evidence="6">
    <location>
        <begin position="228"/>
        <end position="249"/>
    </location>
</feature>
<evidence type="ECO:0000256" key="2">
    <source>
        <dbReference type="ARBA" id="ARBA00022448"/>
    </source>
</evidence>
<evidence type="ECO:0000256" key="5">
    <source>
        <dbReference type="ARBA" id="ARBA00023136"/>
    </source>
</evidence>
<sequence>MSTPVDSGRTRAHRIASVTVLCVVALTYSTLEGMVAPALPILQQAVGASPAAIAWVFTGLLLSGTVAAPLIGRLADVYGPKRVLLAVLALVALGTLLAGLAGSMVVLALGQALQGFGLGFVPLSIAILSGTRRGSSGKGGVGMIIGMSGLGTVAGGLLAGPLLTVLPYRFIYWIPLAVLVLTGLLAARVLTATAPSAQRRIDWAGAVLLCGGLVALLLGITFVPTAGWSSWLVLALLTGAVVLLAVFLLVERRTAQPLVDLRVGGRSMFVTYVIGFATGWAGSATFVLLPLIVSAPTASGYGLGESPLTTGVLLTVFGLLGAAAAPFAAPLERLTGPRLLLVLSCLPLLAAPVVLLFGHPDLTRLVIAAGLIGLGSGLGFSQAMNIVVGAVPVDRLGSASSTVYVVRGVGSTLGSQVTGSLLTLMVLPQLGVSAWGGFLAALITAAVVAVVATLTAGSLPRGRTSLPVQSPEPVPNPRS</sequence>
<keyword evidence="2" id="KW-0813">Transport</keyword>
<evidence type="ECO:0000256" key="1">
    <source>
        <dbReference type="ARBA" id="ARBA00004651"/>
    </source>
</evidence>
<evidence type="ECO:0000256" key="4">
    <source>
        <dbReference type="ARBA" id="ARBA00022989"/>
    </source>
</evidence>
<evidence type="ECO:0000313" key="9">
    <source>
        <dbReference type="Proteomes" id="UP000019225"/>
    </source>
</evidence>
<dbReference type="PROSITE" id="PS50850">
    <property type="entry name" value="MFS"/>
    <property type="match status" value="1"/>
</dbReference>
<organism evidence="8 9">
    <name type="scientific">Kutzneria albida DSM 43870</name>
    <dbReference type="NCBI Taxonomy" id="1449976"/>
    <lineage>
        <taxon>Bacteria</taxon>
        <taxon>Bacillati</taxon>
        <taxon>Actinomycetota</taxon>
        <taxon>Actinomycetes</taxon>
        <taxon>Pseudonocardiales</taxon>
        <taxon>Pseudonocardiaceae</taxon>
        <taxon>Kutzneria</taxon>
    </lineage>
</organism>
<feature type="transmembrane region" description="Helical" evidence="6">
    <location>
        <begin position="112"/>
        <end position="129"/>
    </location>
</feature>
<dbReference type="InterPro" id="IPR020846">
    <property type="entry name" value="MFS_dom"/>
</dbReference>
<dbReference type="PATRIC" id="fig|1449976.3.peg.5582"/>
<dbReference type="AlphaFoldDB" id="W5WDH9"/>
<dbReference type="HOGENOM" id="CLU_000960_34_2_11"/>
<dbReference type="Gene3D" id="1.20.1250.20">
    <property type="entry name" value="MFS general substrate transporter like domains"/>
    <property type="match status" value="2"/>
</dbReference>
<keyword evidence="3 6" id="KW-0812">Transmembrane</keyword>
<feature type="transmembrane region" description="Helical" evidence="6">
    <location>
        <begin position="170"/>
        <end position="191"/>
    </location>
</feature>
<feature type="transmembrane region" description="Helical" evidence="6">
    <location>
        <begin position="141"/>
        <end position="164"/>
    </location>
</feature>
<keyword evidence="5 6" id="KW-0472">Membrane</keyword>
<keyword evidence="4 6" id="KW-1133">Transmembrane helix</keyword>
<dbReference type="SUPFAM" id="SSF103473">
    <property type="entry name" value="MFS general substrate transporter"/>
    <property type="match status" value="2"/>
</dbReference>
<feature type="transmembrane region" description="Helical" evidence="6">
    <location>
        <begin position="83"/>
        <end position="106"/>
    </location>
</feature>
<dbReference type="GO" id="GO:0005886">
    <property type="term" value="C:plasma membrane"/>
    <property type="evidence" value="ECO:0007669"/>
    <property type="project" value="UniProtKB-SubCell"/>
</dbReference>
<reference evidence="8 9" key="1">
    <citation type="journal article" date="2014" name="BMC Genomics">
        <title>Complete genome sequence of producer of the glycopeptide antibiotic Aculeximycin Kutzneria albida DSM 43870T, a representative of minor genus of Pseudonocardiaceae.</title>
        <authorList>
            <person name="Rebets Y."/>
            <person name="Tokovenko B."/>
            <person name="Lushchyk I."/>
            <person name="Ruckert C."/>
            <person name="Zaburannyi N."/>
            <person name="Bechthold A."/>
            <person name="Kalinowski J."/>
            <person name="Luzhetskyy A."/>
        </authorList>
    </citation>
    <scope>NUCLEOTIDE SEQUENCE [LARGE SCALE GENOMIC DNA]</scope>
    <source>
        <strain evidence="8">DSM 43870</strain>
    </source>
</reference>
<dbReference type="Proteomes" id="UP000019225">
    <property type="component" value="Chromosome"/>
</dbReference>
<feature type="transmembrane region" description="Helical" evidence="6">
    <location>
        <begin position="51"/>
        <end position="71"/>
    </location>
</feature>
<keyword evidence="9" id="KW-1185">Reference proteome</keyword>
<proteinExistence type="predicted"/>
<feature type="transmembrane region" description="Helical" evidence="6">
    <location>
        <begin position="339"/>
        <end position="359"/>
    </location>
</feature>
<evidence type="ECO:0000259" key="7">
    <source>
        <dbReference type="PROSITE" id="PS50850"/>
    </source>
</evidence>
<dbReference type="Pfam" id="PF07690">
    <property type="entry name" value="MFS_1"/>
    <property type="match status" value="2"/>
</dbReference>
<feature type="transmembrane region" description="Helical" evidence="6">
    <location>
        <begin position="12"/>
        <end position="31"/>
    </location>
</feature>
<feature type="transmembrane region" description="Helical" evidence="6">
    <location>
        <begin position="308"/>
        <end position="327"/>
    </location>
</feature>
<dbReference type="KEGG" id="kal:KALB_5565"/>
<dbReference type="PANTHER" id="PTHR42718">
    <property type="entry name" value="MAJOR FACILITATOR SUPERFAMILY MULTIDRUG TRANSPORTER MFSC"/>
    <property type="match status" value="1"/>
</dbReference>
<comment type="subcellular location">
    <subcellularLocation>
        <location evidence="1">Cell membrane</location>
        <topology evidence="1">Multi-pass membrane protein</topology>
    </subcellularLocation>
</comment>
<dbReference type="PANTHER" id="PTHR42718:SF9">
    <property type="entry name" value="MAJOR FACILITATOR SUPERFAMILY MULTIDRUG TRANSPORTER MFSC"/>
    <property type="match status" value="1"/>
</dbReference>
<feature type="transmembrane region" description="Helical" evidence="6">
    <location>
        <begin position="404"/>
        <end position="427"/>
    </location>
</feature>
<gene>
    <name evidence="8" type="ORF">KALB_5565</name>
</gene>
<feature type="transmembrane region" description="Helical" evidence="6">
    <location>
        <begin position="203"/>
        <end position="222"/>
    </location>
</feature>
<dbReference type="GO" id="GO:0022857">
    <property type="term" value="F:transmembrane transporter activity"/>
    <property type="evidence" value="ECO:0007669"/>
    <property type="project" value="InterPro"/>
</dbReference>
<protein>
    <recommendedName>
        <fullName evidence="7">Major facilitator superfamily (MFS) profile domain-containing protein</fullName>
    </recommendedName>
</protein>
<evidence type="ECO:0000256" key="3">
    <source>
        <dbReference type="ARBA" id="ARBA00022692"/>
    </source>
</evidence>
<feature type="transmembrane region" description="Helical" evidence="6">
    <location>
        <begin position="433"/>
        <end position="456"/>
    </location>
</feature>
<feature type="domain" description="Major facilitator superfamily (MFS) profile" evidence="7">
    <location>
        <begin position="17"/>
        <end position="463"/>
    </location>
</feature>
<accession>W5WDH9</accession>
<name>W5WDH9_9PSEU</name>